<reference evidence="1 2" key="1">
    <citation type="submission" date="2012-05" db="EMBL/GenBank/DDBJ databases">
        <title>Genome sequence of Nitritalea halalkaliphila LW7.</title>
        <authorList>
            <person name="Jangir P.K."/>
            <person name="Singh A."/>
            <person name="Shivaji S."/>
            <person name="Sharma R."/>
        </authorList>
    </citation>
    <scope>NUCLEOTIDE SEQUENCE [LARGE SCALE GENOMIC DNA]</scope>
    <source>
        <strain evidence="1 2">LW7</strain>
    </source>
</reference>
<name>I5C2W3_9BACT</name>
<evidence type="ECO:0000313" key="2">
    <source>
        <dbReference type="Proteomes" id="UP000005551"/>
    </source>
</evidence>
<accession>I5C2W3</accession>
<dbReference type="Proteomes" id="UP000005551">
    <property type="component" value="Unassembled WGS sequence"/>
</dbReference>
<comment type="caution">
    <text evidence="1">The sequence shown here is derived from an EMBL/GenBank/DDBJ whole genome shotgun (WGS) entry which is preliminary data.</text>
</comment>
<proteinExistence type="predicted"/>
<dbReference type="EMBL" id="AJYA01000023">
    <property type="protein sequence ID" value="EIM76165.1"/>
    <property type="molecule type" value="Genomic_DNA"/>
</dbReference>
<dbReference type="AlphaFoldDB" id="I5C2W3"/>
<gene>
    <name evidence="1" type="ORF">A3SI_11064</name>
</gene>
<sequence length="61" mass="7054">MDVQALPLGLLILLAVSYVWEGNRLLQQYVVPQFTRFHALITQFFVQPTADGYRSTFFYLG</sequence>
<dbReference type="STRING" id="1189621.A3SI_11064"/>
<organism evidence="1 2">
    <name type="scientific">Nitritalea halalkaliphila LW7</name>
    <dbReference type="NCBI Taxonomy" id="1189621"/>
    <lineage>
        <taxon>Bacteria</taxon>
        <taxon>Pseudomonadati</taxon>
        <taxon>Bacteroidota</taxon>
        <taxon>Cytophagia</taxon>
        <taxon>Cytophagales</taxon>
        <taxon>Cyclobacteriaceae</taxon>
        <taxon>Nitritalea</taxon>
    </lineage>
</organism>
<keyword evidence="2" id="KW-1185">Reference proteome</keyword>
<evidence type="ECO:0000313" key="1">
    <source>
        <dbReference type="EMBL" id="EIM76165.1"/>
    </source>
</evidence>
<protein>
    <submittedName>
        <fullName evidence="1">Uncharacterized protein</fullName>
    </submittedName>
</protein>